<proteinExistence type="predicted"/>
<dbReference type="InterPro" id="IPR019613">
    <property type="entry name" value="DUF4198"/>
</dbReference>
<sequence length="267" mass="30334">MKKIILASTLLSTCLSIQAHDIWIKADTHEINNDEQTVFALDVSRSAQAYVAEANHGIKSLTMSSPNGQSKKITADYSGKVKEVFEVEFKEAGTYHFESPMTQVFLSFYFDEEGKKHKIRMPKTEYHTLPKGSKPEKTVEKQIITETYVSYNGFSDVKQTNQEGLQIVLMQHPNKLRAGKPLHFKLTFNGKPIPEAEVALKSLNEFYYQDNDKVEVNITSKDKGLVTFNPKHPGRYLLGVEYGLALKNNAKADFRSIEKFLTFEITQ</sequence>
<name>A0A1Y5EN91_COLPS</name>
<feature type="signal peptide" evidence="1">
    <location>
        <begin position="1"/>
        <end position="19"/>
    </location>
</feature>
<protein>
    <recommendedName>
        <fullName evidence="4">Nickel transport complex protein, NikM subunit, transmembrane</fullName>
    </recommendedName>
</protein>
<evidence type="ECO:0000313" key="3">
    <source>
        <dbReference type="Proteomes" id="UP000243053"/>
    </source>
</evidence>
<dbReference type="Pfam" id="PF10670">
    <property type="entry name" value="DUF4198"/>
    <property type="match status" value="1"/>
</dbReference>
<evidence type="ECO:0000256" key="1">
    <source>
        <dbReference type="SAM" id="SignalP"/>
    </source>
</evidence>
<feature type="chain" id="PRO_5012124803" description="Nickel transport complex protein, NikM subunit, transmembrane" evidence="1">
    <location>
        <begin position="20"/>
        <end position="267"/>
    </location>
</feature>
<gene>
    <name evidence="2" type="ORF">A9Q75_06485</name>
</gene>
<comment type="caution">
    <text evidence="2">The sequence shown here is derived from an EMBL/GenBank/DDBJ whole genome shotgun (WGS) entry which is preliminary data.</text>
</comment>
<keyword evidence="1" id="KW-0732">Signal</keyword>
<organism evidence="2 3">
    <name type="scientific">Colwellia psychrerythraea</name>
    <name type="common">Vibrio psychroerythus</name>
    <dbReference type="NCBI Taxonomy" id="28229"/>
    <lineage>
        <taxon>Bacteria</taxon>
        <taxon>Pseudomonadati</taxon>
        <taxon>Pseudomonadota</taxon>
        <taxon>Gammaproteobacteria</taxon>
        <taxon>Alteromonadales</taxon>
        <taxon>Colwelliaceae</taxon>
        <taxon>Colwellia</taxon>
    </lineage>
</organism>
<evidence type="ECO:0008006" key="4">
    <source>
        <dbReference type="Google" id="ProtNLM"/>
    </source>
</evidence>
<dbReference type="EMBL" id="MAAF01000040">
    <property type="protein sequence ID" value="OUR82355.1"/>
    <property type="molecule type" value="Genomic_DNA"/>
</dbReference>
<dbReference type="Proteomes" id="UP000243053">
    <property type="component" value="Unassembled WGS sequence"/>
</dbReference>
<evidence type="ECO:0000313" key="2">
    <source>
        <dbReference type="EMBL" id="OUR82355.1"/>
    </source>
</evidence>
<reference evidence="3" key="1">
    <citation type="journal article" date="2017" name="Proc. Natl. Acad. Sci. U.S.A.">
        <title>Simulation of Deepwater Horizon oil plume reveals substrate specialization within a complex community of hydrocarbon degraders.</title>
        <authorList>
            <person name="Hu P."/>
            <person name="Dubinsky E.A."/>
            <person name="Probst A.J."/>
            <person name="Wang J."/>
            <person name="Sieber C.M.K."/>
            <person name="Tom L.M."/>
            <person name="Gardinali P."/>
            <person name="Banfield J.F."/>
            <person name="Atlas R.M."/>
            <person name="Andersen G.L."/>
        </authorList>
    </citation>
    <scope>NUCLEOTIDE SEQUENCE [LARGE SCALE GENOMIC DNA]</scope>
</reference>
<dbReference type="AlphaFoldDB" id="A0A1Y5EN91"/>
<accession>A0A1Y5EN91</accession>